<dbReference type="eggNOG" id="KOG4197">
    <property type="taxonomic scope" value="Eukaryota"/>
</dbReference>
<evidence type="ECO:0000313" key="5">
    <source>
        <dbReference type="EMBL" id="EYU27966.1"/>
    </source>
</evidence>
<dbReference type="Proteomes" id="UP000030748">
    <property type="component" value="Unassembled WGS sequence"/>
</dbReference>
<proteinExistence type="inferred from homology"/>
<feature type="repeat" description="PPR" evidence="4">
    <location>
        <begin position="132"/>
        <end position="166"/>
    </location>
</feature>
<dbReference type="PROSITE" id="PS50005">
    <property type="entry name" value="TPR"/>
    <property type="match status" value="1"/>
</dbReference>
<evidence type="ECO:0000256" key="2">
    <source>
        <dbReference type="ARBA" id="ARBA00022737"/>
    </source>
</evidence>
<gene>
    <name evidence="5" type="ORF">MIMGU_mgv1a004933mg</name>
</gene>
<dbReference type="GO" id="GO:0003729">
    <property type="term" value="F:mRNA binding"/>
    <property type="evidence" value="ECO:0007669"/>
    <property type="project" value="UniProtKB-ARBA"/>
</dbReference>
<sequence>MISNRNSFKALIQTYIISSRWYYSKSNQKNKVSLYSIISPLRNPNVNVTPELEKWVGTGNKVRFAELHRIIVDLRKRKRSSQALQVSEWMRSSGNYTFTPGQHAVHLDLIGKIHGFMQAEDYFNSLNEEDKTEKAYGALLHCYVRQRETERAQTHLKNMKEKGIALSSVAFNDIMSLYSNISQNDKIPQVFKQMRENGIAPDNLSYRICINSFGVRNDIEGLEKILNEMERDANIVMDWNTYAVVANFYDKAGMTSKANIVLKKAEEKLDKKDGLGYNHLISLHARLGNRDDVFRLWSLEKNVCKKCLNRDYINIMESLVRLDELEEAAKVLKEWESSKNLYDFRVPSIVIVGYIEKGLCKKAEELLEHLMEMGKASTPYIWAKLAMGYIEKGEMDSALESFKVALSLCHGSKEIKLDDKVVIEVLRLVGERGSFEDAEKVVNLLRSAAPVKRQMYHALLKVFVDGGKEVDGVLGIMKSDNFEEDEETMKILSSEQELKFDKL</sequence>
<dbReference type="KEGG" id="egt:105968681"/>
<comment type="similarity">
    <text evidence="1">Belongs to the PPR family. P subfamily.</text>
</comment>
<evidence type="ECO:0008006" key="7">
    <source>
        <dbReference type="Google" id="ProtNLM"/>
    </source>
</evidence>
<dbReference type="PANTHER" id="PTHR45717">
    <property type="entry name" value="OS12G0527900 PROTEIN"/>
    <property type="match status" value="1"/>
</dbReference>
<dbReference type="InterPro" id="IPR019734">
    <property type="entry name" value="TPR_rpt"/>
</dbReference>
<dbReference type="EMBL" id="KI631456">
    <property type="protein sequence ID" value="EYU27966.1"/>
    <property type="molecule type" value="Genomic_DNA"/>
</dbReference>
<feature type="repeat" description="TPR" evidence="3">
    <location>
        <begin position="379"/>
        <end position="412"/>
    </location>
</feature>
<evidence type="ECO:0000256" key="4">
    <source>
        <dbReference type="PROSITE-ProRule" id="PRU00708"/>
    </source>
</evidence>
<dbReference type="SUPFAM" id="SSF48452">
    <property type="entry name" value="TPR-like"/>
    <property type="match status" value="1"/>
</dbReference>
<dbReference type="PROSITE" id="PS51375">
    <property type="entry name" value="PPR"/>
    <property type="match status" value="2"/>
</dbReference>
<keyword evidence="3" id="KW-0802">TPR repeat</keyword>
<protein>
    <recommendedName>
        <fullName evidence="7">Pentacotripeptide-repeat region of PRORP domain-containing protein</fullName>
    </recommendedName>
</protein>
<organism evidence="5 6">
    <name type="scientific">Erythranthe guttata</name>
    <name type="common">Yellow monkey flower</name>
    <name type="synonym">Mimulus guttatus</name>
    <dbReference type="NCBI Taxonomy" id="4155"/>
    <lineage>
        <taxon>Eukaryota</taxon>
        <taxon>Viridiplantae</taxon>
        <taxon>Streptophyta</taxon>
        <taxon>Embryophyta</taxon>
        <taxon>Tracheophyta</taxon>
        <taxon>Spermatophyta</taxon>
        <taxon>Magnoliopsida</taxon>
        <taxon>eudicotyledons</taxon>
        <taxon>Gunneridae</taxon>
        <taxon>Pentapetalae</taxon>
        <taxon>asterids</taxon>
        <taxon>lamiids</taxon>
        <taxon>Lamiales</taxon>
        <taxon>Phrymaceae</taxon>
        <taxon>Erythranthe</taxon>
    </lineage>
</organism>
<dbReference type="Pfam" id="PF13041">
    <property type="entry name" value="PPR_2"/>
    <property type="match status" value="1"/>
</dbReference>
<evidence type="ECO:0000256" key="1">
    <source>
        <dbReference type="ARBA" id="ARBA00007626"/>
    </source>
</evidence>
<reference evidence="5 6" key="1">
    <citation type="journal article" date="2013" name="Proc. Natl. Acad. Sci. U.S.A.">
        <title>Fine-scale variation in meiotic recombination in Mimulus inferred from population shotgun sequencing.</title>
        <authorList>
            <person name="Hellsten U."/>
            <person name="Wright K.M."/>
            <person name="Jenkins J."/>
            <person name="Shu S."/>
            <person name="Yuan Y."/>
            <person name="Wessler S.R."/>
            <person name="Schmutz J."/>
            <person name="Willis J.H."/>
            <person name="Rokhsar D.S."/>
        </authorList>
    </citation>
    <scope>NUCLEOTIDE SEQUENCE [LARGE SCALE GENOMIC DNA]</scope>
    <source>
        <strain evidence="6">cv. DUN x IM62</strain>
    </source>
</reference>
<name>A0A022QJ57_ERYGU</name>
<dbReference type="PhylomeDB" id="A0A022QJ57"/>
<dbReference type="InterPro" id="IPR002885">
    <property type="entry name" value="PPR_rpt"/>
</dbReference>
<dbReference type="OrthoDB" id="429961at2759"/>
<feature type="repeat" description="PPR" evidence="4">
    <location>
        <begin position="167"/>
        <end position="201"/>
    </location>
</feature>
<dbReference type="AlphaFoldDB" id="A0A022QJ57"/>
<keyword evidence="2" id="KW-0677">Repeat</keyword>
<evidence type="ECO:0000256" key="3">
    <source>
        <dbReference type="PROSITE-ProRule" id="PRU00339"/>
    </source>
</evidence>
<accession>A0A022QJ57</accession>
<dbReference type="PANTHER" id="PTHR45717:SF20">
    <property type="entry name" value="OS07G0598500 PROTEIN"/>
    <property type="match status" value="1"/>
</dbReference>
<dbReference type="InterPro" id="IPR011990">
    <property type="entry name" value="TPR-like_helical_dom_sf"/>
</dbReference>
<keyword evidence="6" id="KW-1185">Reference proteome</keyword>
<dbReference type="OMA" id="SKWMNET"/>
<dbReference type="GO" id="GO:0005739">
    <property type="term" value="C:mitochondrion"/>
    <property type="evidence" value="ECO:0000318"/>
    <property type="project" value="GO_Central"/>
</dbReference>
<dbReference type="Gene3D" id="1.25.40.10">
    <property type="entry name" value="Tetratricopeptide repeat domain"/>
    <property type="match status" value="3"/>
</dbReference>
<evidence type="ECO:0000313" key="6">
    <source>
        <dbReference type="Proteomes" id="UP000030748"/>
    </source>
</evidence>
<dbReference type="Pfam" id="PF01535">
    <property type="entry name" value="PPR"/>
    <property type="match status" value="2"/>
</dbReference>